<comment type="cofactor">
    <cofactor evidence="3">
        <name>Mg(2+)</name>
        <dbReference type="ChEBI" id="CHEBI:18420"/>
    </cofactor>
    <text evidence="3">Binds 1 Mg(2+) ion.</text>
</comment>
<keyword evidence="8" id="KW-1185">Reference proteome</keyword>
<feature type="chain" id="PRO_5043763912" description="alkaline phosphatase" evidence="6">
    <location>
        <begin position="25"/>
        <end position="218"/>
    </location>
</feature>
<dbReference type="Proteomes" id="UP000762676">
    <property type="component" value="Unassembled WGS sequence"/>
</dbReference>
<evidence type="ECO:0000313" key="8">
    <source>
        <dbReference type="Proteomes" id="UP000762676"/>
    </source>
</evidence>
<evidence type="ECO:0000256" key="6">
    <source>
        <dbReference type="SAM" id="SignalP"/>
    </source>
</evidence>
<organism evidence="7 8">
    <name type="scientific">Elysia marginata</name>
    <dbReference type="NCBI Taxonomy" id="1093978"/>
    <lineage>
        <taxon>Eukaryota</taxon>
        <taxon>Metazoa</taxon>
        <taxon>Spiralia</taxon>
        <taxon>Lophotrochozoa</taxon>
        <taxon>Mollusca</taxon>
        <taxon>Gastropoda</taxon>
        <taxon>Heterobranchia</taxon>
        <taxon>Euthyneura</taxon>
        <taxon>Panpulmonata</taxon>
        <taxon>Sacoglossa</taxon>
        <taxon>Placobranchoidea</taxon>
        <taxon>Plakobranchidae</taxon>
        <taxon>Elysia</taxon>
    </lineage>
</organism>
<evidence type="ECO:0000256" key="2">
    <source>
        <dbReference type="PIRSR" id="PIRSR601952-1"/>
    </source>
</evidence>
<comment type="similarity">
    <text evidence="4">Belongs to the alkaline phosphatase family.</text>
</comment>
<evidence type="ECO:0000313" key="7">
    <source>
        <dbReference type="EMBL" id="GFR70753.1"/>
    </source>
</evidence>
<dbReference type="GO" id="GO:0004035">
    <property type="term" value="F:alkaline phosphatase activity"/>
    <property type="evidence" value="ECO:0007669"/>
    <property type="project" value="UniProtKB-EC"/>
</dbReference>
<feature type="signal peptide" evidence="6">
    <location>
        <begin position="1"/>
        <end position="24"/>
    </location>
</feature>
<dbReference type="InterPro" id="IPR001952">
    <property type="entry name" value="Alkaline_phosphatase"/>
</dbReference>
<keyword evidence="5" id="KW-0472">Membrane</keyword>
<feature type="binding site" evidence="3">
    <location>
        <position position="62"/>
    </location>
    <ligand>
        <name>Zn(2+)</name>
        <dbReference type="ChEBI" id="CHEBI:29105"/>
        <label>2</label>
    </ligand>
</feature>
<comment type="cofactor">
    <cofactor evidence="3">
        <name>Zn(2+)</name>
        <dbReference type="ChEBI" id="CHEBI:29105"/>
    </cofactor>
    <text evidence="3">Binds 2 Zn(2+) ions.</text>
</comment>
<evidence type="ECO:0000256" key="3">
    <source>
        <dbReference type="PIRSR" id="PIRSR601952-2"/>
    </source>
</evidence>
<comment type="caution">
    <text evidence="7">The sequence shown here is derived from an EMBL/GenBank/DDBJ whole genome shotgun (WGS) entry which is preliminary data.</text>
</comment>
<dbReference type="AlphaFoldDB" id="A0AAV4FBU0"/>
<keyword evidence="5" id="KW-1133">Transmembrane helix</keyword>
<dbReference type="Pfam" id="PF00245">
    <property type="entry name" value="Alk_phosphatase"/>
    <property type="match status" value="1"/>
</dbReference>
<evidence type="ECO:0000256" key="5">
    <source>
        <dbReference type="SAM" id="Phobius"/>
    </source>
</evidence>
<gene>
    <name evidence="7" type="ORF">ElyMa_000336500</name>
</gene>
<feature type="active site" description="Phosphoserine intermediate" evidence="2">
    <location>
        <position position="112"/>
    </location>
</feature>
<evidence type="ECO:0000256" key="1">
    <source>
        <dbReference type="ARBA" id="ARBA00012647"/>
    </source>
</evidence>
<feature type="binding site" evidence="3">
    <location>
        <position position="62"/>
    </location>
    <ligand>
        <name>Mg(2+)</name>
        <dbReference type="ChEBI" id="CHEBI:18420"/>
    </ligand>
</feature>
<keyword evidence="5" id="KW-0812">Transmembrane</keyword>
<dbReference type="EMBL" id="BMAT01000669">
    <property type="protein sequence ID" value="GFR70753.1"/>
    <property type="molecule type" value="Genomic_DNA"/>
</dbReference>
<dbReference type="PRINTS" id="PR00113">
    <property type="entry name" value="ALKPHPHTASE"/>
</dbReference>
<protein>
    <recommendedName>
        <fullName evidence="1">alkaline phosphatase</fullName>
        <ecNumber evidence="1">3.1.3.1</ecNumber>
    </recommendedName>
</protein>
<evidence type="ECO:0000256" key="4">
    <source>
        <dbReference type="RuleBase" id="RU003946"/>
    </source>
</evidence>
<keyword evidence="3" id="KW-0862">Zinc</keyword>
<accession>A0AAV4FBU0</accession>
<dbReference type="Gene3D" id="3.40.720.10">
    <property type="entry name" value="Alkaline Phosphatase, subunit A"/>
    <property type="match status" value="1"/>
</dbReference>
<keyword evidence="3" id="KW-0479">Metal-binding</keyword>
<dbReference type="InterPro" id="IPR017850">
    <property type="entry name" value="Alkaline_phosphatase_core_sf"/>
</dbReference>
<proteinExistence type="inferred from homology"/>
<dbReference type="PANTHER" id="PTHR11596:SF94">
    <property type="entry name" value="ALKALINE PHOSPHATASE"/>
    <property type="match status" value="1"/>
</dbReference>
<keyword evidence="3" id="KW-0460">Magnesium</keyword>
<dbReference type="GO" id="GO:0046872">
    <property type="term" value="F:metal ion binding"/>
    <property type="evidence" value="ECO:0007669"/>
    <property type="project" value="UniProtKB-KW"/>
</dbReference>
<dbReference type="PANTHER" id="PTHR11596">
    <property type="entry name" value="ALKALINE PHOSPHATASE"/>
    <property type="match status" value="1"/>
</dbReference>
<reference evidence="7 8" key="1">
    <citation type="journal article" date="2021" name="Elife">
        <title>Chloroplast acquisition without the gene transfer in kleptoplastic sea slugs, Plakobranchus ocellatus.</title>
        <authorList>
            <person name="Maeda T."/>
            <person name="Takahashi S."/>
            <person name="Yoshida T."/>
            <person name="Shimamura S."/>
            <person name="Takaki Y."/>
            <person name="Nagai Y."/>
            <person name="Toyoda A."/>
            <person name="Suzuki Y."/>
            <person name="Arimoto A."/>
            <person name="Ishii H."/>
            <person name="Satoh N."/>
            <person name="Nishiyama T."/>
            <person name="Hasebe M."/>
            <person name="Maruyama T."/>
            <person name="Minagawa J."/>
            <person name="Obokata J."/>
            <person name="Shigenobu S."/>
        </authorList>
    </citation>
    <scope>NUCLEOTIDE SEQUENCE [LARGE SCALE GENOMIC DNA]</scope>
</reference>
<keyword evidence="6" id="KW-0732">Signal</keyword>
<dbReference type="EC" id="3.1.3.1" evidence="1"/>
<feature type="transmembrane region" description="Helical" evidence="5">
    <location>
        <begin position="172"/>
        <end position="202"/>
    </location>
</feature>
<name>A0AAV4FBU0_9GAST</name>
<dbReference type="SUPFAM" id="SSF53649">
    <property type="entry name" value="Alkaline phosphatase-like"/>
    <property type="match status" value="1"/>
</dbReference>
<sequence>MSVSSWRNPEMLLVVVIGLVAVLAKDEAPQHWIDDAKRDIERALNLKREYGVAKNAILMVGDGMGIPSVTAGRIWKGQLNGQSGEENKLSFENFPNVGLSKTYNVDRQVPDSAGTANAMMSGIKANVGTLGVNSYVAYGASCDTYREDRRTTSVLDHALANVGARIVCIGEVVVLVVVVIVVVVVVVVVIVIVVVIVVVVVAKLEVIVVAVLVVVVVV</sequence>